<keyword evidence="2" id="KW-1185">Reference proteome</keyword>
<evidence type="ECO:0000313" key="1">
    <source>
        <dbReference type="EMBL" id="ELU39010.1"/>
    </source>
</evidence>
<dbReference type="HOGENOM" id="CLU_2623704_0_0_1"/>
<evidence type="ECO:0000313" key="2">
    <source>
        <dbReference type="Proteomes" id="UP000011668"/>
    </source>
</evidence>
<dbReference type="EMBL" id="AFRT01001966">
    <property type="protein sequence ID" value="ELU39010.1"/>
    <property type="molecule type" value="Genomic_DNA"/>
</dbReference>
<dbReference type="Proteomes" id="UP000011668">
    <property type="component" value="Unassembled WGS sequence"/>
</dbReference>
<sequence>MCTDHVYTTHHVGCETNSVVSCFSRSSYVFSIILRHQLIGGEGTPWARMLGKSPSSGLGFFFLSQAMFGTSNWSDRNV</sequence>
<comment type="caution">
    <text evidence="1">The sequence shown here is derived from an EMBL/GenBank/DDBJ whole genome shotgun (WGS) entry which is preliminary data.</text>
</comment>
<organism evidence="1 2">
    <name type="scientific">Thanatephorus cucumeris (strain AG1-IA)</name>
    <name type="common">Rice sheath blight fungus</name>
    <name type="synonym">Rhizoctonia solani</name>
    <dbReference type="NCBI Taxonomy" id="983506"/>
    <lineage>
        <taxon>Eukaryota</taxon>
        <taxon>Fungi</taxon>
        <taxon>Dikarya</taxon>
        <taxon>Basidiomycota</taxon>
        <taxon>Agaricomycotina</taxon>
        <taxon>Agaricomycetes</taxon>
        <taxon>Cantharellales</taxon>
        <taxon>Ceratobasidiaceae</taxon>
        <taxon>Rhizoctonia</taxon>
        <taxon>Rhizoctonia solani AG-1</taxon>
    </lineage>
</organism>
<accession>L8WM29</accession>
<protein>
    <submittedName>
        <fullName evidence="1">Uncharacterized protein</fullName>
    </submittedName>
</protein>
<name>L8WM29_THACA</name>
<dbReference type="AlphaFoldDB" id="L8WM29"/>
<proteinExistence type="predicted"/>
<reference evidence="1 2" key="1">
    <citation type="journal article" date="2013" name="Nat. Commun.">
        <title>The evolution and pathogenic mechanisms of the rice sheath blight pathogen.</title>
        <authorList>
            <person name="Zheng A."/>
            <person name="Lin R."/>
            <person name="Xu L."/>
            <person name="Qin P."/>
            <person name="Tang C."/>
            <person name="Ai P."/>
            <person name="Zhang D."/>
            <person name="Liu Y."/>
            <person name="Sun Z."/>
            <person name="Feng H."/>
            <person name="Wang Y."/>
            <person name="Chen Y."/>
            <person name="Liang X."/>
            <person name="Fu R."/>
            <person name="Li Q."/>
            <person name="Zhang J."/>
            <person name="Yu X."/>
            <person name="Xie Z."/>
            <person name="Ding L."/>
            <person name="Guan P."/>
            <person name="Tang J."/>
            <person name="Liang Y."/>
            <person name="Wang S."/>
            <person name="Deng Q."/>
            <person name="Li S."/>
            <person name="Zhu J."/>
            <person name="Wang L."/>
            <person name="Liu H."/>
            <person name="Li P."/>
        </authorList>
    </citation>
    <scope>NUCLEOTIDE SEQUENCE [LARGE SCALE GENOMIC DNA]</scope>
    <source>
        <strain evidence="2">AG-1 IA</strain>
    </source>
</reference>
<gene>
    <name evidence="1" type="ORF">AG1IA_06967</name>
</gene>